<dbReference type="RefSeq" id="WP_304436593.1">
    <property type="nucleotide sequence ID" value="NZ_JAUKUC010000001.1"/>
</dbReference>
<evidence type="ECO:0000313" key="3">
    <source>
        <dbReference type="Proteomes" id="UP001168579"/>
    </source>
</evidence>
<comment type="caution">
    <text evidence="2">The sequence shown here is derived from an EMBL/GenBank/DDBJ whole genome shotgun (WGS) entry which is preliminary data.</text>
</comment>
<organism evidence="2 3">
    <name type="scientific">Maribacter confluentis</name>
    <dbReference type="NCBI Taxonomy" id="1656093"/>
    <lineage>
        <taxon>Bacteria</taxon>
        <taxon>Pseudomonadati</taxon>
        <taxon>Bacteroidota</taxon>
        <taxon>Flavobacteriia</taxon>
        <taxon>Flavobacteriales</taxon>
        <taxon>Flavobacteriaceae</taxon>
        <taxon>Maribacter</taxon>
    </lineage>
</organism>
<reference evidence="2" key="2">
    <citation type="submission" date="2023-06" db="EMBL/GenBank/DDBJ databases">
        <authorList>
            <person name="Lucena T."/>
            <person name="Sun Q."/>
        </authorList>
    </citation>
    <scope>NUCLEOTIDE SEQUENCE</scope>
    <source>
        <strain evidence="2">CECT 8869</strain>
    </source>
</reference>
<keyword evidence="1" id="KW-0732">Signal</keyword>
<sequence>MKRPNSIATLMLCSLLILSIVSCNQEPKKEKPVPPVVEAPANIISLDEANVIYDNYTKHRVTLIEPYEQQREQDEDFTAGRFVDFDYETIKQYIAYIDQEAKDAGVNKVTKLRLYFANYPNSDKFPNGKKVIHKRQNSIFMVPTLDKGGINYGFFIGSNGKAELIKDWKDSSTDGIGVHIGQTQKAHAGIMPTFTLNSNLQDSKSLALNFGQGGPPPKTDF</sequence>
<gene>
    <name evidence="2" type="ORF">Q2T41_14155</name>
</gene>
<protein>
    <submittedName>
        <fullName evidence="2">Uncharacterized protein</fullName>
    </submittedName>
</protein>
<dbReference type="Proteomes" id="UP001168579">
    <property type="component" value="Unassembled WGS sequence"/>
</dbReference>
<name>A0ABT8RS96_9FLAO</name>
<keyword evidence="3" id="KW-1185">Reference proteome</keyword>
<feature type="signal peptide" evidence="1">
    <location>
        <begin position="1"/>
        <end position="24"/>
    </location>
</feature>
<reference evidence="2" key="1">
    <citation type="journal article" date="2014" name="Int. J. Syst. Evol. Microbiol.">
        <title>Complete genome of a new Firmicutes species belonging to the dominant human colonic microbiota ('Ruminococcus bicirculans') reveals two chromosomes and a selective capacity to utilize plant glucans.</title>
        <authorList>
            <consortium name="NISC Comparative Sequencing Program"/>
            <person name="Wegmann U."/>
            <person name="Louis P."/>
            <person name="Goesmann A."/>
            <person name="Henrissat B."/>
            <person name="Duncan S.H."/>
            <person name="Flint H.J."/>
        </authorList>
    </citation>
    <scope>NUCLEOTIDE SEQUENCE</scope>
    <source>
        <strain evidence="2">CECT 8869</strain>
    </source>
</reference>
<accession>A0ABT8RS96</accession>
<proteinExistence type="predicted"/>
<evidence type="ECO:0000256" key="1">
    <source>
        <dbReference type="SAM" id="SignalP"/>
    </source>
</evidence>
<dbReference type="PROSITE" id="PS51257">
    <property type="entry name" value="PROKAR_LIPOPROTEIN"/>
    <property type="match status" value="1"/>
</dbReference>
<feature type="chain" id="PRO_5046823824" evidence="1">
    <location>
        <begin position="25"/>
        <end position="221"/>
    </location>
</feature>
<dbReference type="EMBL" id="JAUKUC010000001">
    <property type="protein sequence ID" value="MDO1513800.1"/>
    <property type="molecule type" value="Genomic_DNA"/>
</dbReference>
<evidence type="ECO:0000313" key="2">
    <source>
        <dbReference type="EMBL" id="MDO1513800.1"/>
    </source>
</evidence>